<feature type="compositionally biased region" description="Polar residues" evidence="1">
    <location>
        <begin position="430"/>
        <end position="445"/>
    </location>
</feature>
<feature type="compositionally biased region" description="Basic and acidic residues" evidence="1">
    <location>
        <begin position="453"/>
        <end position="466"/>
    </location>
</feature>
<evidence type="ECO:0000313" key="3">
    <source>
        <dbReference type="Proteomes" id="UP001203852"/>
    </source>
</evidence>
<feature type="compositionally biased region" description="Polar residues" evidence="1">
    <location>
        <begin position="317"/>
        <end position="332"/>
    </location>
</feature>
<proteinExistence type="predicted"/>
<dbReference type="Proteomes" id="UP001203852">
    <property type="component" value="Unassembled WGS sequence"/>
</dbReference>
<accession>A0AAN6E110</accession>
<reference evidence="2" key="1">
    <citation type="journal article" date="2022" name="bioRxiv">
        <title>Deciphering the potential niche of two novel black yeast fungi from a biological soil crust based on their genomes, phenotypes, and melanin regulation.</title>
        <authorList>
            <consortium name="DOE Joint Genome Institute"/>
            <person name="Carr E.C."/>
            <person name="Barton Q."/>
            <person name="Grambo S."/>
            <person name="Sullivan M."/>
            <person name="Renfro C.M."/>
            <person name="Kuo A."/>
            <person name="Pangilinan J."/>
            <person name="Lipzen A."/>
            <person name="Keymanesh K."/>
            <person name="Savage E."/>
            <person name="Barry K."/>
            <person name="Grigoriev I.V."/>
            <person name="Riekhof W.R."/>
            <person name="Harris S.S."/>
        </authorList>
    </citation>
    <scope>NUCLEOTIDE SEQUENCE</scope>
    <source>
        <strain evidence="2">JF 03-4F</strain>
    </source>
</reference>
<name>A0AAN6E110_9EURO</name>
<evidence type="ECO:0000256" key="1">
    <source>
        <dbReference type="SAM" id="MobiDB-lite"/>
    </source>
</evidence>
<dbReference type="EMBL" id="MU404351">
    <property type="protein sequence ID" value="KAI1616259.1"/>
    <property type="molecule type" value="Genomic_DNA"/>
</dbReference>
<gene>
    <name evidence="2" type="ORF">EDD36DRAFT_415163</name>
</gene>
<feature type="region of interest" description="Disordered" evidence="1">
    <location>
        <begin position="292"/>
        <end position="335"/>
    </location>
</feature>
<feature type="region of interest" description="Disordered" evidence="1">
    <location>
        <begin position="430"/>
        <end position="467"/>
    </location>
</feature>
<comment type="caution">
    <text evidence="2">The sequence shown here is derived from an EMBL/GenBank/DDBJ whole genome shotgun (WGS) entry which is preliminary data.</text>
</comment>
<keyword evidence="3" id="KW-1185">Reference proteome</keyword>
<evidence type="ECO:0000313" key="2">
    <source>
        <dbReference type="EMBL" id="KAI1616259.1"/>
    </source>
</evidence>
<organism evidence="2 3">
    <name type="scientific">Exophiala viscosa</name>
    <dbReference type="NCBI Taxonomy" id="2486360"/>
    <lineage>
        <taxon>Eukaryota</taxon>
        <taxon>Fungi</taxon>
        <taxon>Dikarya</taxon>
        <taxon>Ascomycota</taxon>
        <taxon>Pezizomycotina</taxon>
        <taxon>Eurotiomycetes</taxon>
        <taxon>Chaetothyriomycetidae</taxon>
        <taxon>Chaetothyriales</taxon>
        <taxon>Herpotrichiellaceae</taxon>
        <taxon>Exophiala</taxon>
    </lineage>
</organism>
<dbReference type="AlphaFoldDB" id="A0AAN6E110"/>
<protein>
    <submittedName>
        <fullName evidence="2">Uncharacterized protein</fullName>
    </submittedName>
</protein>
<sequence>MTLLEIVQPNSKRGSSSIVRGLLLEVLKELKESALPLEVMHWPARVHLRNVIHQKVQNTVQLGSNVPKFGCTTHPGVGSLIALPFTASHLALSLVLACVHQNIIQTSTSFDGSKALGGEKIDHADCYPLGQIGQISEVPGGRFLGHISSIRLPTVFLSLALHGLICSFPILCPSEHFAATDPSETNSSHSFSMLSAVDALYSRRDTNHQTAYRHQVHQEECRLVCTAMDNSAGMGHRGSLQSLPSFSQLIQGIPPAPLRISNHIEGKSRPFIQANRVQRLLGCSVDTVISPSLLPETEDNDSAKSDSNSSSRDHQPCSPSHMTPASPRSYSYPSDHELGLEGLQDLISRPDVDVNALIQRIFEFLNGPMQPAYEQGWYRPDASDNAFSRRLEEAISILGRDELAEAYFFRQEGREPYGYSPHGISCARKTSTMKQTDVGSPTLTQPDPGPMAKPEKQQKNSSEQERRCRHRYCQMQSDLRCSEIAFRCGEQHARIEHDKIAKTRENGSKCQSAKGTGKDEQLFAAVYAHELSARIVQLEHDGRKRAETIV</sequence>